<accession>Q39MZ7</accession>
<evidence type="ECO:0000256" key="4">
    <source>
        <dbReference type="ARBA" id="ARBA00023125"/>
    </source>
</evidence>
<dbReference type="GO" id="GO:0003677">
    <property type="term" value="F:DNA binding"/>
    <property type="evidence" value="ECO:0007669"/>
    <property type="project" value="UniProtKB-KW"/>
</dbReference>
<dbReference type="KEGG" id="bur:Bcep18194_C7125"/>
<dbReference type="Proteomes" id="UP000002705">
    <property type="component" value="Chromosome 3"/>
</dbReference>
<evidence type="ECO:0000256" key="5">
    <source>
        <dbReference type="ARBA" id="ARBA00023172"/>
    </source>
</evidence>
<evidence type="ECO:0000313" key="7">
    <source>
        <dbReference type="Proteomes" id="UP000002705"/>
    </source>
</evidence>
<dbReference type="HOGENOM" id="CLU_2477374_0_0_4"/>
<dbReference type="GO" id="GO:0004803">
    <property type="term" value="F:transposase activity"/>
    <property type="evidence" value="ECO:0007669"/>
    <property type="project" value="InterPro"/>
</dbReference>
<dbReference type="AlphaFoldDB" id="Q39MZ7"/>
<protein>
    <submittedName>
        <fullName evidence="6">Uncharacterized protein</fullName>
    </submittedName>
</protein>
<dbReference type="Pfam" id="PF00872">
    <property type="entry name" value="Transposase_mut"/>
    <property type="match status" value="1"/>
</dbReference>
<evidence type="ECO:0000256" key="1">
    <source>
        <dbReference type="ARBA" id="ARBA00002190"/>
    </source>
</evidence>
<evidence type="ECO:0000256" key="3">
    <source>
        <dbReference type="ARBA" id="ARBA00022578"/>
    </source>
</evidence>
<keyword evidence="3" id="KW-0815">Transposition</keyword>
<comment type="similarity">
    <text evidence="2">Belongs to the transposase mutator family.</text>
</comment>
<comment type="function">
    <text evidence="1">Required for the transposition of the insertion element.</text>
</comment>
<keyword evidence="7" id="KW-1185">Reference proteome</keyword>
<gene>
    <name evidence="6" type="ordered locus">Bcep18194_C7125</name>
</gene>
<reference evidence="6" key="1">
    <citation type="submission" date="2009-01" db="EMBL/GenBank/DDBJ databases">
        <title>Complete sequence of chromosome 3 of Burkholderia sp. 383.</title>
        <authorList>
            <consortium name="US DOE Joint Genome Institute"/>
            <person name="Copeland A."/>
            <person name="Lucas S."/>
            <person name="Lapidus A."/>
            <person name="Barry K."/>
            <person name="Detter J.C."/>
            <person name="Glavina T."/>
            <person name="Hammon N."/>
            <person name="Israni S."/>
            <person name="Pitluck S."/>
            <person name="Chain P."/>
            <person name="Malfatti S."/>
            <person name="Shin M."/>
            <person name="Vergez L."/>
            <person name="Schmutz J."/>
            <person name="Larimer F."/>
            <person name="Land M."/>
            <person name="Kyrpides N."/>
            <person name="Lykidis A."/>
            <person name="Richardson P."/>
        </authorList>
    </citation>
    <scope>NUCLEOTIDE SEQUENCE</scope>
    <source>
        <strain evidence="6">383</strain>
    </source>
</reference>
<name>Q39MZ7_BURL3</name>
<proteinExistence type="inferred from homology"/>
<dbReference type="InterPro" id="IPR001207">
    <property type="entry name" value="Transposase_mutator"/>
</dbReference>
<sequence length="87" mass="10210">MIDAAIDGVSEWRHRPRRRRAWWRVMRWTARKVRDEGAVRDRAIRQALGVCRDGSRDECGGSIEQAEEVKCRLRAVNHPVPINKQDF</sequence>
<keyword evidence="4" id="KW-0238">DNA-binding</keyword>
<evidence type="ECO:0000256" key="2">
    <source>
        <dbReference type="ARBA" id="ARBA00010961"/>
    </source>
</evidence>
<evidence type="ECO:0000313" key="6">
    <source>
        <dbReference type="EMBL" id="ABB06169.1"/>
    </source>
</evidence>
<dbReference type="EMBL" id="CP000150">
    <property type="protein sequence ID" value="ABB06169.1"/>
    <property type="molecule type" value="Genomic_DNA"/>
</dbReference>
<dbReference type="GO" id="GO:0006313">
    <property type="term" value="P:DNA transposition"/>
    <property type="evidence" value="ECO:0007669"/>
    <property type="project" value="InterPro"/>
</dbReference>
<organism evidence="6 7">
    <name type="scientific">Burkholderia lata (strain ATCC 17760 / DSM 23089 / LMG 22485 / NCIMB 9086 / R18194 / 383)</name>
    <dbReference type="NCBI Taxonomy" id="482957"/>
    <lineage>
        <taxon>Bacteria</taxon>
        <taxon>Pseudomonadati</taxon>
        <taxon>Pseudomonadota</taxon>
        <taxon>Betaproteobacteria</taxon>
        <taxon>Burkholderiales</taxon>
        <taxon>Burkholderiaceae</taxon>
        <taxon>Burkholderia</taxon>
        <taxon>Burkholderia cepacia complex</taxon>
    </lineage>
</organism>
<dbReference type="PATRIC" id="fig|482957.22.peg.7686"/>
<keyword evidence="5" id="KW-0233">DNA recombination</keyword>